<evidence type="ECO:0000313" key="2">
    <source>
        <dbReference type="EMBL" id="KAH7328519.1"/>
    </source>
</evidence>
<comment type="caution">
    <text evidence="2">The sequence shown here is derived from an EMBL/GenBank/DDBJ whole genome shotgun (WGS) entry which is preliminary data.</text>
</comment>
<keyword evidence="3" id="KW-1185">Reference proteome</keyword>
<reference evidence="2" key="1">
    <citation type="journal article" date="2021" name="Nat. Commun.">
        <title>Genetic determinants of endophytism in the Arabidopsis root mycobiome.</title>
        <authorList>
            <person name="Mesny F."/>
            <person name="Miyauchi S."/>
            <person name="Thiergart T."/>
            <person name="Pickel B."/>
            <person name="Atanasova L."/>
            <person name="Karlsson M."/>
            <person name="Huettel B."/>
            <person name="Barry K.W."/>
            <person name="Haridas S."/>
            <person name="Chen C."/>
            <person name="Bauer D."/>
            <person name="Andreopoulos W."/>
            <person name="Pangilinan J."/>
            <person name="LaButti K."/>
            <person name="Riley R."/>
            <person name="Lipzen A."/>
            <person name="Clum A."/>
            <person name="Drula E."/>
            <person name="Henrissat B."/>
            <person name="Kohler A."/>
            <person name="Grigoriev I.V."/>
            <person name="Martin F.M."/>
            <person name="Hacquard S."/>
        </authorList>
    </citation>
    <scope>NUCLEOTIDE SEQUENCE</scope>
    <source>
        <strain evidence="2">MPI-CAGE-CH-0235</strain>
    </source>
</reference>
<name>A0A8K0T0Z8_9HYPO</name>
<organism evidence="2 3">
    <name type="scientific">Stachybotrys elegans</name>
    <dbReference type="NCBI Taxonomy" id="80388"/>
    <lineage>
        <taxon>Eukaryota</taxon>
        <taxon>Fungi</taxon>
        <taxon>Dikarya</taxon>
        <taxon>Ascomycota</taxon>
        <taxon>Pezizomycotina</taxon>
        <taxon>Sordariomycetes</taxon>
        <taxon>Hypocreomycetidae</taxon>
        <taxon>Hypocreales</taxon>
        <taxon>Stachybotryaceae</taxon>
        <taxon>Stachybotrys</taxon>
    </lineage>
</organism>
<protein>
    <submittedName>
        <fullName evidence="2">Uncharacterized protein</fullName>
    </submittedName>
</protein>
<feature type="transmembrane region" description="Helical" evidence="1">
    <location>
        <begin position="36"/>
        <end position="57"/>
    </location>
</feature>
<dbReference type="Proteomes" id="UP000813444">
    <property type="component" value="Unassembled WGS sequence"/>
</dbReference>
<accession>A0A8K0T0Z8</accession>
<feature type="transmembrane region" description="Helical" evidence="1">
    <location>
        <begin position="12"/>
        <end position="30"/>
    </location>
</feature>
<evidence type="ECO:0000256" key="1">
    <source>
        <dbReference type="SAM" id="Phobius"/>
    </source>
</evidence>
<keyword evidence="1" id="KW-0472">Membrane</keyword>
<keyword evidence="1" id="KW-1133">Transmembrane helix</keyword>
<evidence type="ECO:0000313" key="3">
    <source>
        <dbReference type="Proteomes" id="UP000813444"/>
    </source>
</evidence>
<dbReference type="AlphaFoldDB" id="A0A8K0T0Z8"/>
<sequence length="100" mass="11098">MGNELHSSEALRAYFLLFILFFFFFFFSLNGLYSDYVHACISFFFLLDLYFPSFSHISWAGSSGSGRGNGGIIGGACIWEGKRGAFACSNKGHAIWGNLL</sequence>
<dbReference type="EMBL" id="JAGPNK010000001">
    <property type="protein sequence ID" value="KAH7328519.1"/>
    <property type="molecule type" value="Genomic_DNA"/>
</dbReference>
<keyword evidence="1" id="KW-0812">Transmembrane</keyword>
<proteinExistence type="predicted"/>
<gene>
    <name evidence="2" type="ORF">B0I35DRAFT_20218</name>
</gene>